<dbReference type="STRING" id="1077348.A0A2G8RQS0"/>
<keyword evidence="4" id="KW-0677">Repeat</keyword>
<evidence type="ECO:0000256" key="1">
    <source>
        <dbReference type="ARBA" id="ARBA00006734"/>
    </source>
</evidence>
<gene>
    <name evidence="7" type="ORF">GSI_13611</name>
</gene>
<comment type="catalytic activity">
    <reaction evidence="5 6">
        <text>geranylgeranyl diphosphate + L-cysteinyl-[protein] = S-geranylgeranyl-L-cysteinyl-[protein] + diphosphate</text>
        <dbReference type="Rhea" id="RHEA:21240"/>
        <dbReference type="Rhea" id="RHEA-COMP:10131"/>
        <dbReference type="Rhea" id="RHEA-COMP:11537"/>
        <dbReference type="ChEBI" id="CHEBI:29950"/>
        <dbReference type="ChEBI" id="CHEBI:33019"/>
        <dbReference type="ChEBI" id="CHEBI:57533"/>
        <dbReference type="ChEBI" id="CHEBI:86021"/>
        <dbReference type="EC" id="2.5.1.60"/>
    </reaction>
</comment>
<keyword evidence="3 6" id="KW-0808">Transferase</keyword>
<keyword evidence="2 6" id="KW-0637">Prenyltransferase</keyword>
<dbReference type="EMBL" id="AYKW01000067">
    <property type="protein sequence ID" value="PIL23860.1"/>
    <property type="molecule type" value="Genomic_DNA"/>
</dbReference>
<dbReference type="EC" id="2.5.1.60" evidence="6"/>
<dbReference type="SUPFAM" id="SSF48439">
    <property type="entry name" value="Protein prenylyltransferase"/>
    <property type="match status" value="1"/>
</dbReference>
<comment type="similarity">
    <text evidence="1 6">Belongs to the protein prenyltransferase subunit alpha family.</text>
</comment>
<dbReference type="Pfam" id="PF01239">
    <property type="entry name" value="PPTA"/>
    <property type="match status" value="2"/>
</dbReference>
<evidence type="ECO:0000256" key="6">
    <source>
        <dbReference type="RuleBase" id="RU367120"/>
    </source>
</evidence>
<dbReference type="Proteomes" id="UP000230002">
    <property type="component" value="Unassembled WGS sequence"/>
</dbReference>
<dbReference type="GO" id="GO:0097354">
    <property type="term" value="P:prenylation"/>
    <property type="evidence" value="ECO:0007669"/>
    <property type="project" value="UniProtKB-UniRule"/>
</dbReference>
<proteinExistence type="inferred from homology"/>
<dbReference type="GO" id="GO:0004663">
    <property type="term" value="F:Rab geranylgeranyltransferase activity"/>
    <property type="evidence" value="ECO:0007669"/>
    <property type="project" value="UniProtKB-UniRule"/>
</dbReference>
<evidence type="ECO:0000256" key="5">
    <source>
        <dbReference type="ARBA" id="ARBA00047658"/>
    </source>
</evidence>
<reference evidence="7 8" key="1">
    <citation type="journal article" date="2015" name="Sci. Rep.">
        <title>Chromosome-level genome map provides insights into diverse defense mechanisms in the medicinal fungus Ganoderma sinense.</title>
        <authorList>
            <person name="Zhu Y."/>
            <person name="Xu J."/>
            <person name="Sun C."/>
            <person name="Zhou S."/>
            <person name="Xu H."/>
            <person name="Nelson D.R."/>
            <person name="Qian J."/>
            <person name="Song J."/>
            <person name="Luo H."/>
            <person name="Xiang L."/>
            <person name="Li Y."/>
            <person name="Xu Z."/>
            <person name="Ji A."/>
            <person name="Wang L."/>
            <person name="Lu S."/>
            <person name="Hayward A."/>
            <person name="Sun W."/>
            <person name="Li X."/>
            <person name="Schwartz D.C."/>
            <person name="Wang Y."/>
            <person name="Chen S."/>
        </authorList>
    </citation>
    <scope>NUCLEOTIDE SEQUENCE [LARGE SCALE GENOMIC DNA]</scope>
    <source>
        <strain evidence="7 8">ZZ0214-1</strain>
    </source>
</reference>
<dbReference type="PANTHER" id="PTHR11129">
    <property type="entry name" value="PROTEIN FARNESYLTRANSFERASE ALPHA SUBUNIT/RAB GERANYLGERANYL TRANSFERASE ALPHA SUBUNIT"/>
    <property type="match status" value="1"/>
</dbReference>
<organism evidence="7 8">
    <name type="scientific">Ganoderma sinense ZZ0214-1</name>
    <dbReference type="NCBI Taxonomy" id="1077348"/>
    <lineage>
        <taxon>Eukaryota</taxon>
        <taxon>Fungi</taxon>
        <taxon>Dikarya</taxon>
        <taxon>Basidiomycota</taxon>
        <taxon>Agaricomycotina</taxon>
        <taxon>Agaricomycetes</taxon>
        <taxon>Polyporales</taxon>
        <taxon>Polyporaceae</taxon>
        <taxon>Ganoderma</taxon>
    </lineage>
</organism>
<evidence type="ECO:0000313" key="7">
    <source>
        <dbReference type="EMBL" id="PIL23860.1"/>
    </source>
</evidence>
<evidence type="ECO:0000256" key="3">
    <source>
        <dbReference type="ARBA" id="ARBA00022679"/>
    </source>
</evidence>
<dbReference type="OrthoDB" id="1658at2759"/>
<dbReference type="AlphaFoldDB" id="A0A2G8RQS0"/>
<evidence type="ECO:0000256" key="4">
    <source>
        <dbReference type="ARBA" id="ARBA00022737"/>
    </source>
</evidence>
<name>A0A2G8RQS0_9APHY</name>
<accession>A0A2G8RQS0</accession>
<dbReference type="PROSITE" id="PS51147">
    <property type="entry name" value="PFTA"/>
    <property type="match status" value="2"/>
</dbReference>
<sequence length="179" mass="21041">MPVKRSEISELAYTKRKIESNISNFSAWHQRSKVLTSLWDAGKLDKVRAIEEEFDLVRNAMYTDPNDQSVWIYHRWLVGPGDDKVVIEREVTSIQELLDIQPDSKWCMDSLVFYKRLLLRRHGCGLDNEERARLEKECADLLNDLQNVDPDRRQRYLDLCEFPLDTPTSHAKGWSHQAH</sequence>
<comment type="function">
    <text evidence="6">Catalyzes the transfer of a geranyl-geranyl moiety from geranyl-geranyl pyrophosphate to cysteines occuring in specific C-terminal amino acid sequences.</text>
</comment>
<dbReference type="GO" id="GO:0005968">
    <property type="term" value="C:Rab-protein geranylgeranyltransferase complex"/>
    <property type="evidence" value="ECO:0007669"/>
    <property type="project" value="TreeGrafter"/>
</dbReference>
<dbReference type="Gene3D" id="1.25.40.120">
    <property type="entry name" value="Protein prenylyltransferase"/>
    <property type="match status" value="1"/>
</dbReference>
<dbReference type="PANTHER" id="PTHR11129:SF2">
    <property type="entry name" value="GERANYLGERANYL TRANSFERASE TYPE-2 SUBUNIT ALPHA"/>
    <property type="match status" value="1"/>
</dbReference>
<keyword evidence="8" id="KW-1185">Reference proteome</keyword>
<dbReference type="InterPro" id="IPR002088">
    <property type="entry name" value="Prenyl_trans_a"/>
</dbReference>
<comment type="caution">
    <text evidence="7">The sequence shown here is derived from an EMBL/GenBank/DDBJ whole genome shotgun (WGS) entry which is preliminary data.</text>
</comment>
<protein>
    <recommendedName>
        <fullName evidence="6">Geranylgeranyl transferase type-2 subunit alpha</fullName>
        <ecNumber evidence="6">2.5.1.60</ecNumber>
    </recommendedName>
    <alternativeName>
        <fullName evidence="6">Geranylgeranyl transferase type II subunit alpha</fullName>
    </alternativeName>
</protein>
<evidence type="ECO:0000313" key="8">
    <source>
        <dbReference type="Proteomes" id="UP000230002"/>
    </source>
</evidence>
<evidence type="ECO:0000256" key="2">
    <source>
        <dbReference type="ARBA" id="ARBA00022602"/>
    </source>
</evidence>